<feature type="transmembrane region" description="Helical" evidence="1">
    <location>
        <begin position="177"/>
        <end position="194"/>
    </location>
</feature>
<dbReference type="AlphaFoldDB" id="A0A1D3TRM9"/>
<keyword evidence="1" id="KW-1133">Transmembrane helix</keyword>
<sequence length="221" mass="25219">MNNLFSMDNKFFTFMNKVADLIILNILWLICCIPIVTAGASTTALFYSTIKLVRGEESYVSKDFFKSFRENLKQGILIWLIMLLAGLIIGADFYILYVSDISYKIYILPVFLFIALIYYIILLYIFPLLSKFENTTKNMFKNALLIGIRNLPLTILLGIFTGIIAVTAYIFVALIPLWLFLGVALAAYLASFIYSKIFEKIILSNDEADKDDKEGQDDKTE</sequence>
<organism evidence="2 3">
    <name type="scientific">Anaerobium acetethylicum</name>
    <dbReference type="NCBI Taxonomy" id="1619234"/>
    <lineage>
        <taxon>Bacteria</taxon>
        <taxon>Bacillati</taxon>
        <taxon>Bacillota</taxon>
        <taxon>Clostridia</taxon>
        <taxon>Lachnospirales</taxon>
        <taxon>Lachnospiraceae</taxon>
        <taxon>Anaerobium</taxon>
    </lineage>
</organism>
<evidence type="ECO:0000313" key="3">
    <source>
        <dbReference type="Proteomes" id="UP000199315"/>
    </source>
</evidence>
<evidence type="ECO:0000256" key="1">
    <source>
        <dbReference type="SAM" id="Phobius"/>
    </source>
</evidence>
<dbReference type="RefSeq" id="WP_091231554.1">
    <property type="nucleotide sequence ID" value="NZ_FMKA01000004.1"/>
</dbReference>
<feature type="transmembrane region" description="Helical" evidence="1">
    <location>
        <begin position="150"/>
        <end position="171"/>
    </location>
</feature>
<keyword evidence="1" id="KW-0472">Membrane</keyword>
<feature type="transmembrane region" description="Helical" evidence="1">
    <location>
        <begin position="76"/>
        <end position="97"/>
    </location>
</feature>
<keyword evidence="3" id="KW-1185">Reference proteome</keyword>
<feature type="transmembrane region" description="Helical" evidence="1">
    <location>
        <begin position="22"/>
        <end position="47"/>
    </location>
</feature>
<dbReference type="STRING" id="1619234.SAMN05421730_1004150"/>
<dbReference type="Proteomes" id="UP000199315">
    <property type="component" value="Unassembled WGS sequence"/>
</dbReference>
<dbReference type="EMBL" id="FMKA01000004">
    <property type="protein sequence ID" value="SCP96388.1"/>
    <property type="molecule type" value="Genomic_DNA"/>
</dbReference>
<gene>
    <name evidence="2" type="ORF">SAMN05421730_1004150</name>
</gene>
<protein>
    <submittedName>
        <fullName evidence="2">Uncharacterized membrane protein YesL</fullName>
    </submittedName>
</protein>
<evidence type="ECO:0000313" key="2">
    <source>
        <dbReference type="EMBL" id="SCP96388.1"/>
    </source>
</evidence>
<proteinExistence type="predicted"/>
<keyword evidence="1" id="KW-0812">Transmembrane</keyword>
<accession>A0A1D3TRM9</accession>
<dbReference type="Pfam" id="PF04854">
    <property type="entry name" value="DUF624"/>
    <property type="match status" value="1"/>
</dbReference>
<dbReference type="InterPro" id="IPR006938">
    <property type="entry name" value="DUF624"/>
</dbReference>
<name>A0A1D3TRM9_9FIRM</name>
<feature type="transmembrane region" description="Helical" evidence="1">
    <location>
        <begin position="103"/>
        <end position="129"/>
    </location>
</feature>
<reference evidence="2 3" key="1">
    <citation type="submission" date="2016-09" db="EMBL/GenBank/DDBJ databases">
        <authorList>
            <person name="Capua I."/>
            <person name="De Benedictis P."/>
            <person name="Joannis T."/>
            <person name="Lombin L.H."/>
            <person name="Cattoli G."/>
        </authorList>
    </citation>
    <scope>NUCLEOTIDE SEQUENCE [LARGE SCALE GENOMIC DNA]</scope>
    <source>
        <strain evidence="2 3">GluBS11</strain>
    </source>
</reference>
<dbReference type="OrthoDB" id="9814991at2"/>